<feature type="transmembrane region" description="Helical" evidence="1">
    <location>
        <begin position="41"/>
        <end position="62"/>
    </location>
</feature>
<dbReference type="Gramene" id="MELO3C031759.2.1">
    <property type="protein sequence ID" value="MELO3C031759.2.1"/>
    <property type="gene ID" value="MELO3C031759.2"/>
</dbReference>
<reference evidence="2" key="1">
    <citation type="submission" date="2023-03" db="UniProtKB">
        <authorList>
            <consortium name="EnsemblPlants"/>
        </authorList>
    </citation>
    <scope>IDENTIFICATION</scope>
</reference>
<proteinExistence type="predicted"/>
<keyword evidence="1" id="KW-0812">Transmembrane</keyword>
<evidence type="ECO:0000256" key="1">
    <source>
        <dbReference type="SAM" id="Phobius"/>
    </source>
</evidence>
<keyword evidence="1" id="KW-1133">Transmembrane helix</keyword>
<accession>A0A9I9EC63</accession>
<dbReference type="EnsemblPlants" id="MELO3C031759.2.1">
    <property type="protein sequence ID" value="MELO3C031759.2.1"/>
    <property type="gene ID" value="MELO3C031759.2"/>
</dbReference>
<dbReference type="AlphaFoldDB" id="A0A9I9EC63"/>
<name>A0A9I9EC63_CUCME</name>
<protein>
    <submittedName>
        <fullName evidence="2">Uncharacterized protein</fullName>
    </submittedName>
</protein>
<sequence length="160" mass="17502">MFLPVLAGYKKLSFTFLSGPMMCNARDGTAPPDGSFSSGSTIFSCLMISLFGSASIGYVTFFPFCKAIIPSSVVQTGVKSPACKCKRQSNKQQATMLLQCPSIKSNQGPFAAGSEGIQTLNLLGGYGWEKLEFCLHCRRLISHQINPFFGWRVQECKKSY</sequence>
<keyword evidence="1" id="KW-0472">Membrane</keyword>
<evidence type="ECO:0000313" key="2">
    <source>
        <dbReference type="EnsemblPlants" id="MELO3C031759.2.1"/>
    </source>
</evidence>
<organism evidence="2">
    <name type="scientific">Cucumis melo</name>
    <name type="common">Muskmelon</name>
    <dbReference type="NCBI Taxonomy" id="3656"/>
    <lineage>
        <taxon>Eukaryota</taxon>
        <taxon>Viridiplantae</taxon>
        <taxon>Streptophyta</taxon>
        <taxon>Embryophyta</taxon>
        <taxon>Tracheophyta</taxon>
        <taxon>Spermatophyta</taxon>
        <taxon>Magnoliopsida</taxon>
        <taxon>eudicotyledons</taxon>
        <taxon>Gunneridae</taxon>
        <taxon>Pentapetalae</taxon>
        <taxon>rosids</taxon>
        <taxon>fabids</taxon>
        <taxon>Cucurbitales</taxon>
        <taxon>Cucurbitaceae</taxon>
        <taxon>Benincaseae</taxon>
        <taxon>Cucumis</taxon>
    </lineage>
</organism>